<reference evidence="2" key="1">
    <citation type="submission" date="2023-10" db="EMBL/GenBank/DDBJ databases">
        <title>Development of a sustainable strategy for remediation of hydrocarbon-contaminated territories based on the waste exchange concept.</title>
        <authorList>
            <person name="Krivoruchko A."/>
        </authorList>
    </citation>
    <scope>NUCLEOTIDE SEQUENCE</scope>
    <source>
        <strain evidence="2">IEGM 1279</strain>
    </source>
</reference>
<comment type="caution">
    <text evidence="2">The sequence shown here is derived from an EMBL/GenBank/DDBJ whole genome shotgun (WGS) entry which is preliminary data.</text>
</comment>
<sequence length="163" mass="18814">MRITDEASQVIERVQQQRAGTGEQLVVRWNDSLGSLELTVPATDAPGASAARDLTLRELKHFVDEERARAQRGEGTADYYAEVHRQLVPAATRFARLERPLMGLVELVEERMERQRRREHPNSDIDVLVRRLDEEDARQEFYEARQKERHVSGRGQEPGKELK</sequence>
<gene>
    <name evidence="2" type="ORF">R3Q15_09425</name>
</gene>
<evidence type="ECO:0000256" key="1">
    <source>
        <dbReference type="SAM" id="MobiDB-lite"/>
    </source>
</evidence>
<evidence type="ECO:0000313" key="2">
    <source>
        <dbReference type="EMBL" id="MDV6312101.1"/>
    </source>
</evidence>
<organism evidence="2 3">
    <name type="scientific">Gordonia amicalis</name>
    <dbReference type="NCBI Taxonomy" id="89053"/>
    <lineage>
        <taxon>Bacteria</taxon>
        <taxon>Bacillati</taxon>
        <taxon>Actinomycetota</taxon>
        <taxon>Actinomycetes</taxon>
        <taxon>Mycobacteriales</taxon>
        <taxon>Gordoniaceae</taxon>
        <taxon>Gordonia</taxon>
    </lineage>
</organism>
<dbReference type="RefSeq" id="WP_039586589.1">
    <property type="nucleotide sequence ID" value="NZ_JAWLKH010000007.1"/>
</dbReference>
<protein>
    <submittedName>
        <fullName evidence="2">Uncharacterized protein</fullName>
    </submittedName>
</protein>
<evidence type="ECO:0000313" key="3">
    <source>
        <dbReference type="Proteomes" id="UP001185922"/>
    </source>
</evidence>
<dbReference type="AlphaFoldDB" id="A0AAE4R758"/>
<proteinExistence type="predicted"/>
<accession>A0AAE4R758</accession>
<feature type="region of interest" description="Disordered" evidence="1">
    <location>
        <begin position="141"/>
        <end position="163"/>
    </location>
</feature>
<name>A0AAE4R758_9ACTN</name>
<dbReference type="EMBL" id="JAWLKH010000007">
    <property type="protein sequence ID" value="MDV6312101.1"/>
    <property type="molecule type" value="Genomic_DNA"/>
</dbReference>
<dbReference type="Proteomes" id="UP001185922">
    <property type="component" value="Unassembled WGS sequence"/>
</dbReference>